<reference evidence="2" key="1">
    <citation type="journal article" date="2016" name="Sci. Rep.">
        <title>Molecular characterization of firefly nuptial gifts: a multi-omics approach sheds light on postcopulatory sexual selection.</title>
        <authorList>
            <person name="Al-Wathiqui N."/>
            <person name="Fallon T.R."/>
            <person name="South A."/>
            <person name="Weng J.K."/>
            <person name="Lewis S.M."/>
        </authorList>
    </citation>
    <scope>NUCLEOTIDE SEQUENCE</scope>
</reference>
<dbReference type="Gene3D" id="1.10.238.20">
    <property type="entry name" value="Pheromone/general odorant binding protein domain"/>
    <property type="match status" value="1"/>
</dbReference>
<dbReference type="SUPFAM" id="SSF47565">
    <property type="entry name" value="Insect pheromone/odorant-binding proteins"/>
    <property type="match status" value="1"/>
</dbReference>
<accession>A0A1Y1NI38</accession>
<keyword evidence="1" id="KW-0732">Signal</keyword>
<dbReference type="AlphaFoldDB" id="A0A1Y1NI38"/>
<dbReference type="Pfam" id="PF01395">
    <property type="entry name" value="PBP_GOBP"/>
    <property type="match status" value="1"/>
</dbReference>
<dbReference type="EMBL" id="GEZM01001937">
    <property type="protein sequence ID" value="JAV97449.1"/>
    <property type="molecule type" value="Transcribed_RNA"/>
</dbReference>
<reference evidence="3" key="3">
    <citation type="submission" date="2019-08" db="EMBL/GenBank/DDBJ databases">
        <authorList>
            <consortium name="Photinus pyralis genome working group"/>
            <person name="Fallon T.R."/>
            <person name="Sander Lower S.E."/>
            <person name="Weng J.-K."/>
        </authorList>
    </citation>
    <scope>NUCLEOTIDE SEQUENCE</scope>
    <source>
        <strain evidence="3">1611_PpyrPB1</strain>
        <tissue evidence="3">Whole body</tissue>
    </source>
</reference>
<organism evidence="2">
    <name type="scientific">Photinus pyralis</name>
    <name type="common">Common eastern firefly</name>
    <name type="synonym">Lampyris pyralis</name>
    <dbReference type="NCBI Taxonomy" id="7054"/>
    <lineage>
        <taxon>Eukaryota</taxon>
        <taxon>Metazoa</taxon>
        <taxon>Ecdysozoa</taxon>
        <taxon>Arthropoda</taxon>
        <taxon>Hexapoda</taxon>
        <taxon>Insecta</taxon>
        <taxon>Pterygota</taxon>
        <taxon>Neoptera</taxon>
        <taxon>Endopterygota</taxon>
        <taxon>Coleoptera</taxon>
        <taxon>Polyphaga</taxon>
        <taxon>Elateriformia</taxon>
        <taxon>Elateroidea</taxon>
        <taxon>Lampyridae</taxon>
        <taxon>Lampyrinae</taxon>
        <taxon>Photinus</taxon>
    </lineage>
</organism>
<evidence type="ECO:0000313" key="2">
    <source>
        <dbReference type="EMBL" id="JAV97449.1"/>
    </source>
</evidence>
<dbReference type="Proteomes" id="UP000327044">
    <property type="component" value="Unassembled WGS sequence"/>
</dbReference>
<dbReference type="InParanoid" id="A0A1Y1NI38"/>
<reference evidence="3 4" key="2">
    <citation type="journal article" date="2018" name="Elife">
        <title>Firefly genomes illuminate parallel origins of bioluminescence in beetles.</title>
        <authorList>
            <person name="Fallon T.R."/>
            <person name="Lower S.E."/>
            <person name="Chang C.H."/>
            <person name="Bessho-Uehara M."/>
            <person name="Martin G.J."/>
            <person name="Bewick A.J."/>
            <person name="Behringer M."/>
            <person name="Debat H.J."/>
            <person name="Wong I."/>
            <person name="Day J.C."/>
            <person name="Suvorov A."/>
            <person name="Silva C.J."/>
            <person name="Stanger-Hall K.F."/>
            <person name="Hall D.W."/>
            <person name="Schmitz R.J."/>
            <person name="Nelson D.R."/>
            <person name="Lewis S.M."/>
            <person name="Shigenobu S."/>
            <person name="Bybee S.M."/>
            <person name="Larracuente A.M."/>
            <person name="Oba Y."/>
            <person name="Weng J.K."/>
        </authorList>
    </citation>
    <scope>NUCLEOTIDE SEQUENCE [LARGE SCALE GENOMIC DNA]</scope>
    <source>
        <strain evidence="3">1611_PpyrPB1</strain>
        <tissue evidence="3">Whole body</tissue>
    </source>
</reference>
<keyword evidence="4" id="KW-1185">Reference proteome</keyword>
<name>A0A1Y1NI38_PHOPY</name>
<dbReference type="EMBL" id="VVIM01000001">
    <property type="protein sequence ID" value="KAB0803941.1"/>
    <property type="molecule type" value="Genomic_DNA"/>
</dbReference>
<proteinExistence type="predicted"/>
<dbReference type="InterPro" id="IPR036728">
    <property type="entry name" value="PBP_GOBP_sf"/>
</dbReference>
<evidence type="ECO:0000313" key="3">
    <source>
        <dbReference type="EMBL" id="KAB0803941.1"/>
    </source>
</evidence>
<feature type="chain" id="PRO_5036029919" evidence="1">
    <location>
        <begin position="18"/>
        <end position="140"/>
    </location>
</feature>
<dbReference type="InterPro" id="IPR006170">
    <property type="entry name" value="PBP/GOBP"/>
</dbReference>
<evidence type="ECO:0000256" key="1">
    <source>
        <dbReference type="SAM" id="SignalP"/>
    </source>
</evidence>
<evidence type="ECO:0000313" key="4">
    <source>
        <dbReference type="Proteomes" id="UP000327044"/>
    </source>
</evidence>
<dbReference type="CDD" id="cd23992">
    <property type="entry name" value="PBP_GOBP"/>
    <property type="match status" value="1"/>
</dbReference>
<gene>
    <name evidence="3" type="ORF">PPYR_00911</name>
</gene>
<protein>
    <submittedName>
        <fullName evidence="2">Uncharacterized protein</fullName>
    </submittedName>
</protein>
<feature type="signal peptide" evidence="1">
    <location>
        <begin position="1"/>
        <end position="17"/>
    </location>
</feature>
<sequence length="140" mass="15811">MKWPLCIALIFVLTVHSKPINHGALGPEIECLKQYMDIIDDIMKEVHSITPPENEAVGEYVVCYLKKRQILEDNGEINADNIYKYWSEVYYTTISSDSEEKQLRDAAAECAKLTAPNLPILGLKIKNCLLEGARKLPFVG</sequence>
<dbReference type="GO" id="GO:0005549">
    <property type="term" value="F:odorant binding"/>
    <property type="evidence" value="ECO:0007669"/>
    <property type="project" value="InterPro"/>
</dbReference>